<dbReference type="RefSeq" id="WP_344728669.1">
    <property type="nucleotide sequence ID" value="NZ_BAAAUS010000052.1"/>
</dbReference>
<organism evidence="2 3">
    <name type="scientific">Pseudonocardia yunnanensis</name>
    <dbReference type="NCBI Taxonomy" id="58107"/>
    <lineage>
        <taxon>Bacteria</taxon>
        <taxon>Bacillati</taxon>
        <taxon>Actinomycetota</taxon>
        <taxon>Actinomycetes</taxon>
        <taxon>Pseudonocardiales</taxon>
        <taxon>Pseudonocardiaceae</taxon>
        <taxon>Pseudonocardia</taxon>
    </lineage>
</organism>
<feature type="domain" description="MobA-like NTP transferase" evidence="1">
    <location>
        <begin position="6"/>
        <end position="164"/>
    </location>
</feature>
<keyword evidence="3" id="KW-1185">Reference proteome</keyword>
<comment type="caution">
    <text evidence="2">The sequence shown here is derived from an EMBL/GenBank/DDBJ whole genome shotgun (WGS) entry which is preliminary data.</text>
</comment>
<proteinExistence type="predicted"/>
<accession>A0ABW4EWJ4</accession>
<dbReference type="SUPFAM" id="SSF53448">
    <property type="entry name" value="Nucleotide-diphospho-sugar transferases"/>
    <property type="match status" value="1"/>
</dbReference>
<dbReference type="PANTHER" id="PTHR43777">
    <property type="entry name" value="MOLYBDENUM COFACTOR CYTIDYLYLTRANSFERASE"/>
    <property type="match status" value="1"/>
</dbReference>
<reference evidence="3" key="1">
    <citation type="journal article" date="2019" name="Int. J. Syst. Evol. Microbiol.">
        <title>The Global Catalogue of Microorganisms (GCM) 10K type strain sequencing project: providing services to taxonomists for standard genome sequencing and annotation.</title>
        <authorList>
            <consortium name="The Broad Institute Genomics Platform"/>
            <consortium name="The Broad Institute Genome Sequencing Center for Infectious Disease"/>
            <person name="Wu L."/>
            <person name="Ma J."/>
        </authorList>
    </citation>
    <scope>NUCLEOTIDE SEQUENCE [LARGE SCALE GENOMIC DNA]</scope>
    <source>
        <strain evidence="3">CCM 7043</strain>
    </source>
</reference>
<dbReference type="CDD" id="cd04182">
    <property type="entry name" value="GT_2_like_f"/>
    <property type="match status" value="1"/>
</dbReference>
<dbReference type="InterPro" id="IPR029044">
    <property type="entry name" value="Nucleotide-diphossugar_trans"/>
</dbReference>
<dbReference type="PANTHER" id="PTHR43777:SF1">
    <property type="entry name" value="MOLYBDENUM COFACTOR CYTIDYLYLTRANSFERASE"/>
    <property type="match status" value="1"/>
</dbReference>
<dbReference type="Pfam" id="PF12804">
    <property type="entry name" value="NTP_transf_3"/>
    <property type="match status" value="1"/>
</dbReference>
<dbReference type="InterPro" id="IPR025877">
    <property type="entry name" value="MobA-like_NTP_Trfase"/>
</dbReference>
<gene>
    <name evidence="2" type="ORF">ACFSJD_18140</name>
</gene>
<evidence type="ECO:0000313" key="2">
    <source>
        <dbReference type="EMBL" id="MFD1519417.1"/>
    </source>
</evidence>
<dbReference type="Gene3D" id="3.90.550.10">
    <property type="entry name" value="Spore Coat Polysaccharide Biosynthesis Protein SpsA, Chain A"/>
    <property type="match status" value="1"/>
</dbReference>
<dbReference type="EMBL" id="JBHUCO010000017">
    <property type="protein sequence ID" value="MFD1519417.1"/>
    <property type="molecule type" value="Genomic_DNA"/>
</dbReference>
<name>A0ABW4EWJ4_9PSEU</name>
<sequence>MDHPAGLLLAAGAGRRMGGPKALVELDGEPLVGRALRVLADGGCSPLMVVLGASAAKVAEIVPTGVRITVAEDWAEGMGASLRAGLTALEALDPVPDAALVHLVDLPGVTAEAVRRIAARTDPDVLVRAAYDGRPAHPVLIGRSHWAGVRAAAVGDAGARGYLAGNPDLALVECGDLADPDDVDTPEQLARFRSR</sequence>
<protein>
    <submittedName>
        <fullName evidence="2">Nucleotidyltransferase family protein</fullName>
    </submittedName>
</protein>
<evidence type="ECO:0000259" key="1">
    <source>
        <dbReference type="Pfam" id="PF12804"/>
    </source>
</evidence>
<evidence type="ECO:0000313" key="3">
    <source>
        <dbReference type="Proteomes" id="UP001597114"/>
    </source>
</evidence>
<dbReference type="Proteomes" id="UP001597114">
    <property type="component" value="Unassembled WGS sequence"/>
</dbReference>